<evidence type="ECO:0000256" key="2">
    <source>
        <dbReference type="ARBA" id="ARBA00023015"/>
    </source>
</evidence>
<dbReference type="InterPro" id="IPR001841">
    <property type="entry name" value="Znf_RING"/>
</dbReference>
<name>A0A7N2KS91_QUELO</name>
<evidence type="ECO:0000256" key="6">
    <source>
        <dbReference type="PROSITE-ProRule" id="PRU01191"/>
    </source>
</evidence>
<keyword evidence="11" id="KW-1185">Reference proteome</keyword>
<accession>A0A7N2KS91</accession>
<comment type="subcellular location">
    <subcellularLocation>
        <location evidence="1">Nucleus</location>
    </subcellularLocation>
</comment>
<organism evidence="10 11">
    <name type="scientific">Quercus lobata</name>
    <name type="common">Valley oak</name>
    <dbReference type="NCBI Taxonomy" id="97700"/>
    <lineage>
        <taxon>Eukaryota</taxon>
        <taxon>Viridiplantae</taxon>
        <taxon>Streptophyta</taxon>
        <taxon>Embryophyta</taxon>
        <taxon>Tracheophyta</taxon>
        <taxon>Spermatophyta</taxon>
        <taxon>Magnoliopsida</taxon>
        <taxon>eudicotyledons</taxon>
        <taxon>Gunneridae</taxon>
        <taxon>Pentapetalae</taxon>
        <taxon>rosids</taxon>
        <taxon>fabids</taxon>
        <taxon>Fagales</taxon>
        <taxon>Fagaceae</taxon>
        <taxon>Quercus</taxon>
    </lineage>
</organism>
<protein>
    <recommendedName>
        <fullName evidence="9">RING-type domain-containing protein</fullName>
    </recommendedName>
</protein>
<comment type="caution">
    <text evidence="6">Lacks conserved residue(s) required for the propagation of feature annotation.</text>
</comment>
<proteinExistence type="inferred from homology"/>
<evidence type="ECO:0000256" key="1">
    <source>
        <dbReference type="ARBA" id="ARBA00004123"/>
    </source>
</evidence>
<feature type="short sequence motif" description="LXXLL motif" evidence="6">
    <location>
        <begin position="418"/>
        <end position="422"/>
    </location>
</feature>
<keyword evidence="5" id="KW-0862">Zinc</keyword>
<dbReference type="InterPro" id="IPR013083">
    <property type="entry name" value="Znf_RING/FYVE/PHD"/>
</dbReference>
<evidence type="ECO:0000313" key="10">
    <source>
        <dbReference type="EnsemblPlants" id="QL02p008430:mrna"/>
    </source>
</evidence>
<feature type="compositionally biased region" description="Basic and acidic residues" evidence="7">
    <location>
        <begin position="229"/>
        <end position="247"/>
    </location>
</feature>
<dbReference type="PANTHER" id="PTHR31636">
    <property type="entry name" value="OSJNBA0084A10.13 PROTEIN-RELATED"/>
    <property type="match status" value="1"/>
</dbReference>
<dbReference type="EnsemblPlants" id="QL02p008430:mrna">
    <property type="protein sequence ID" value="QL02p008430:mrna"/>
    <property type="gene ID" value="QL02p008430"/>
</dbReference>
<dbReference type="AlphaFoldDB" id="A0A7N2KS91"/>
<feature type="domain" description="RING-type" evidence="9">
    <location>
        <begin position="87"/>
        <end position="129"/>
    </location>
</feature>
<dbReference type="Pfam" id="PF13639">
    <property type="entry name" value="zf-RING_2"/>
    <property type="match status" value="1"/>
</dbReference>
<reference evidence="11" key="1">
    <citation type="journal article" date="2016" name="G3 (Bethesda)">
        <title>First Draft Assembly and Annotation of the Genome of a California Endemic Oak Quercus lobata Nee (Fagaceae).</title>
        <authorList>
            <person name="Sork V.L."/>
            <person name="Fitz-Gibbon S.T."/>
            <person name="Puiu D."/>
            <person name="Crepeau M."/>
            <person name="Gugger P.F."/>
            <person name="Sherman R."/>
            <person name="Stevens K."/>
            <person name="Langley C.H."/>
            <person name="Pellegrini M."/>
            <person name="Salzberg S.L."/>
        </authorList>
    </citation>
    <scope>NUCLEOTIDE SEQUENCE [LARGE SCALE GENOMIC DNA]</scope>
    <source>
        <strain evidence="11">cv. SW786</strain>
    </source>
</reference>
<evidence type="ECO:0000256" key="8">
    <source>
        <dbReference type="SAM" id="Phobius"/>
    </source>
</evidence>
<evidence type="ECO:0000256" key="7">
    <source>
        <dbReference type="SAM" id="MobiDB-lite"/>
    </source>
</evidence>
<dbReference type="SUPFAM" id="SSF57850">
    <property type="entry name" value="RING/U-box"/>
    <property type="match status" value="1"/>
</dbReference>
<dbReference type="Gramene" id="QL02p008430:mrna">
    <property type="protein sequence ID" value="QL02p008430:mrna"/>
    <property type="gene ID" value="QL02p008430"/>
</dbReference>
<dbReference type="SMART" id="SM00184">
    <property type="entry name" value="RING"/>
    <property type="match status" value="1"/>
</dbReference>
<feature type="transmembrane region" description="Helical" evidence="8">
    <location>
        <begin position="20"/>
        <end position="41"/>
    </location>
</feature>
<keyword evidence="2" id="KW-0805">Transcription regulation</keyword>
<evidence type="ECO:0000259" key="9">
    <source>
        <dbReference type="PROSITE" id="PS50089"/>
    </source>
</evidence>
<dbReference type="Pfam" id="PF03514">
    <property type="entry name" value="GRAS"/>
    <property type="match status" value="2"/>
</dbReference>
<dbReference type="Proteomes" id="UP000594261">
    <property type="component" value="Chromosome 2"/>
</dbReference>
<keyword evidence="3" id="KW-0804">Transcription</keyword>
<evidence type="ECO:0000256" key="4">
    <source>
        <dbReference type="ARBA" id="ARBA00023242"/>
    </source>
</evidence>
<evidence type="ECO:0000256" key="5">
    <source>
        <dbReference type="PROSITE-ProRule" id="PRU00175"/>
    </source>
</evidence>
<feature type="region of interest" description="SAW" evidence="6">
    <location>
        <begin position="507"/>
        <end position="558"/>
    </location>
</feature>
<feature type="region of interest" description="Leucine repeat II (LRII)" evidence="6">
    <location>
        <begin position="369"/>
        <end position="401"/>
    </location>
</feature>
<dbReference type="Gene3D" id="3.30.40.10">
    <property type="entry name" value="Zinc/RING finger domain, C3HC4 (zinc finger)"/>
    <property type="match status" value="1"/>
</dbReference>
<evidence type="ECO:0000256" key="3">
    <source>
        <dbReference type="ARBA" id="ARBA00023163"/>
    </source>
</evidence>
<reference evidence="10" key="2">
    <citation type="submission" date="2021-01" db="UniProtKB">
        <authorList>
            <consortium name="EnsemblPlants"/>
        </authorList>
    </citation>
    <scope>IDENTIFICATION</scope>
</reference>
<keyword evidence="5" id="KW-0863">Zinc-finger</keyword>
<dbReference type="InParanoid" id="A0A7N2KS91"/>
<dbReference type="PROSITE" id="PS50089">
    <property type="entry name" value="ZF_RING_2"/>
    <property type="match status" value="1"/>
</dbReference>
<keyword evidence="4" id="KW-0539">Nucleus</keyword>
<feature type="region of interest" description="Leucine repeat I (LRI)" evidence="6">
    <location>
        <begin position="263"/>
        <end position="323"/>
    </location>
</feature>
<comment type="similarity">
    <text evidence="6">Belongs to the GRAS family.</text>
</comment>
<keyword evidence="8" id="KW-0812">Transmembrane</keyword>
<evidence type="ECO:0000313" key="11">
    <source>
        <dbReference type="Proteomes" id="UP000594261"/>
    </source>
</evidence>
<dbReference type="InterPro" id="IPR005202">
    <property type="entry name" value="TF_GRAS"/>
</dbReference>
<sequence>MVSPDHPFPHFPPTAPPPPPFPLMGITAIIFTYVVICYLVVDFVGQAEGINGIPSGTEGNSSGLSNQELGKLPCFHFDYDEGETSTCTVCLDGFLIEESCRIFPACNHVYQAQCIDLWLVRRPTCPICRAPFEARYESSNIAPQSTSEPSYSLLEGTSNIPETLYDSEFILQFKRGYFEEASKFLPNGDGLVIDWESNAFLVKEQEEESKNTFCKNEKKDGNLYSLDGLRAKNDPHSEDVNLEEGRSSKQSATSTESTVSPEMFDMVLLHSEEEAVAADDQRTATERLKQIRQHASPVGDGMQRMAHYFANGLQARIAGYGTQIYRVIMTRRTSAADVLKAYHLFYTTFPFFKVFDFFSSFRPAQRVKETGRRLANYAETFNVPFEFNGIPQKWDTIQIEDLKLDNNEVLVVNSMYSLKYLLDETVVVESPRNVVLNLIRKMNPHVFIQGVVDAAHRVPFFTSRFRQALFHFSALLEMLGTYLSRDNLERMLLESESYGPQAMNVIACEGSERIERPEIYKQWLLQNVRAGFRQLPLNQEMMNSAKDGEITLPQGFCY</sequence>
<keyword evidence="8" id="KW-0472">Membrane</keyword>
<dbReference type="GO" id="GO:0008270">
    <property type="term" value="F:zinc ion binding"/>
    <property type="evidence" value="ECO:0007669"/>
    <property type="project" value="UniProtKB-KW"/>
</dbReference>
<feature type="compositionally biased region" description="Polar residues" evidence="7">
    <location>
        <begin position="248"/>
        <end position="258"/>
    </location>
</feature>
<dbReference type="PROSITE" id="PS50985">
    <property type="entry name" value="GRAS"/>
    <property type="match status" value="1"/>
</dbReference>
<dbReference type="GO" id="GO:0005634">
    <property type="term" value="C:nucleus"/>
    <property type="evidence" value="ECO:0007669"/>
    <property type="project" value="UniProtKB-SubCell"/>
</dbReference>
<feature type="region of interest" description="Disordered" evidence="7">
    <location>
        <begin position="228"/>
        <end position="258"/>
    </location>
</feature>
<keyword evidence="8" id="KW-1133">Transmembrane helix</keyword>
<keyword evidence="5" id="KW-0479">Metal-binding</keyword>